<evidence type="ECO:0000256" key="10">
    <source>
        <dbReference type="SAM" id="MobiDB-lite"/>
    </source>
</evidence>
<dbReference type="PANTHER" id="PTHR47119:SF1">
    <property type="entry name" value="PLANT VIRAL-RESPONSE FAMILY PROTEIN"/>
    <property type="match status" value="1"/>
</dbReference>
<dbReference type="InterPro" id="IPR004365">
    <property type="entry name" value="NA-bd_OB_tRNA"/>
</dbReference>
<feature type="region of interest" description="Disordered" evidence="10">
    <location>
        <begin position="38"/>
        <end position="60"/>
    </location>
</feature>
<dbReference type="FunFam" id="2.40.50.140:FF:000184">
    <property type="entry name" value="replication protein A 32 kDa subunit A-like"/>
    <property type="match status" value="1"/>
</dbReference>
<dbReference type="InterPro" id="IPR012340">
    <property type="entry name" value="NA-bd_OB-fold"/>
</dbReference>
<evidence type="ECO:0000256" key="6">
    <source>
        <dbReference type="ARBA" id="ARBA00022989"/>
    </source>
</evidence>
<dbReference type="GO" id="GO:0006310">
    <property type="term" value="P:DNA recombination"/>
    <property type="evidence" value="ECO:0007669"/>
    <property type="project" value="UniProtKB-KW"/>
</dbReference>
<keyword evidence="8" id="KW-0233">DNA recombination</keyword>
<dbReference type="Pfam" id="PF01336">
    <property type="entry name" value="tRNA_anti-codon"/>
    <property type="match status" value="1"/>
</dbReference>
<accession>A0A4S4ETS1</accession>
<dbReference type="EMBL" id="SDRB02002008">
    <property type="protein sequence ID" value="THG20303.1"/>
    <property type="molecule type" value="Genomic_DNA"/>
</dbReference>
<evidence type="ECO:0000256" key="4">
    <source>
        <dbReference type="ARBA" id="ARBA00022705"/>
    </source>
</evidence>
<feature type="transmembrane region" description="Helical" evidence="11">
    <location>
        <begin position="478"/>
        <end position="499"/>
    </location>
</feature>
<keyword evidence="4" id="KW-0235">DNA replication</keyword>
<keyword evidence="5" id="KW-0227">DNA damage</keyword>
<keyword evidence="7 11" id="KW-0472">Membrane</keyword>
<keyword evidence="3 11" id="KW-0812">Transmembrane</keyword>
<feature type="transmembrane region" description="Helical" evidence="11">
    <location>
        <begin position="419"/>
        <end position="436"/>
    </location>
</feature>
<keyword evidence="14" id="KW-1185">Reference proteome</keyword>
<dbReference type="CDD" id="cd04478">
    <property type="entry name" value="RPA2_DBD_D"/>
    <property type="match status" value="1"/>
</dbReference>
<feature type="transmembrane region" description="Helical" evidence="11">
    <location>
        <begin position="511"/>
        <end position="531"/>
    </location>
</feature>
<evidence type="ECO:0000313" key="13">
    <source>
        <dbReference type="EMBL" id="THG20303.1"/>
    </source>
</evidence>
<comment type="caution">
    <text evidence="13">The sequence shown here is derived from an EMBL/GenBank/DDBJ whole genome shotgun (WGS) entry which is preliminary data.</text>
</comment>
<proteinExistence type="inferred from homology"/>
<dbReference type="GO" id="GO:0006260">
    <property type="term" value="P:DNA replication"/>
    <property type="evidence" value="ECO:0007669"/>
    <property type="project" value="UniProtKB-KW"/>
</dbReference>
<comment type="similarity">
    <text evidence="2">Belongs to the TMEM45 family.</text>
</comment>
<dbReference type="AlphaFoldDB" id="A0A4S4ETS1"/>
<organism evidence="13 14">
    <name type="scientific">Camellia sinensis var. sinensis</name>
    <name type="common">China tea</name>
    <dbReference type="NCBI Taxonomy" id="542762"/>
    <lineage>
        <taxon>Eukaryota</taxon>
        <taxon>Viridiplantae</taxon>
        <taxon>Streptophyta</taxon>
        <taxon>Embryophyta</taxon>
        <taxon>Tracheophyta</taxon>
        <taxon>Spermatophyta</taxon>
        <taxon>Magnoliopsida</taxon>
        <taxon>eudicotyledons</taxon>
        <taxon>Gunneridae</taxon>
        <taxon>Pentapetalae</taxon>
        <taxon>asterids</taxon>
        <taxon>Ericales</taxon>
        <taxon>Theaceae</taxon>
        <taxon>Camellia</taxon>
    </lineage>
</organism>
<dbReference type="Gene3D" id="2.40.50.140">
    <property type="entry name" value="Nucleic acid-binding proteins"/>
    <property type="match status" value="1"/>
</dbReference>
<reference evidence="13 14" key="1">
    <citation type="journal article" date="2018" name="Proc. Natl. Acad. Sci. U.S.A.">
        <title>Draft genome sequence of Camellia sinensis var. sinensis provides insights into the evolution of the tea genome and tea quality.</title>
        <authorList>
            <person name="Wei C."/>
            <person name="Yang H."/>
            <person name="Wang S."/>
            <person name="Zhao J."/>
            <person name="Liu C."/>
            <person name="Gao L."/>
            <person name="Xia E."/>
            <person name="Lu Y."/>
            <person name="Tai Y."/>
            <person name="She G."/>
            <person name="Sun J."/>
            <person name="Cao H."/>
            <person name="Tong W."/>
            <person name="Gao Q."/>
            <person name="Li Y."/>
            <person name="Deng W."/>
            <person name="Jiang X."/>
            <person name="Wang W."/>
            <person name="Chen Q."/>
            <person name="Zhang S."/>
            <person name="Li H."/>
            <person name="Wu J."/>
            <person name="Wang P."/>
            <person name="Li P."/>
            <person name="Shi C."/>
            <person name="Zheng F."/>
            <person name="Jian J."/>
            <person name="Huang B."/>
            <person name="Shan D."/>
            <person name="Shi M."/>
            <person name="Fang C."/>
            <person name="Yue Y."/>
            <person name="Li F."/>
            <person name="Li D."/>
            <person name="Wei S."/>
            <person name="Han B."/>
            <person name="Jiang C."/>
            <person name="Yin Y."/>
            <person name="Xia T."/>
            <person name="Zhang Z."/>
            <person name="Bennetzen J.L."/>
            <person name="Zhao S."/>
            <person name="Wan X."/>
        </authorList>
    </citation>
    <scope>NUCLEOTIDE SEQUENCE [LARGE SCALE GENOMIC DNA]</scope>
    <source>
        <strain evidence="14">cv. Shuchazao</strain>
        <tissue evidence="13">Leaf</tissue>
    </source>
</reference>
<sequence length="597" mass="65318">MMDFGAVGLETLVGLDNGVSSQVVPNSDTTNQFDGNSAFSGGGFTSSQSTQATDIGSSPAKSRNAYGVVPITVKQISESAHSGDEKSNYVVDGVDVTLIGMVSKKTERVTDVAFTLDDGTGRIDCNRWVNEAFDSKEMENIQDGIYVRVNGLIKSLQGRRQLIAFSVRPVTNFDEISFHFIECIHFHLQNSKTKLQGNTTTQPQSAIPSVKTAAQDGSNGYQTTPTNLFSGQCSVDGLKGFDQMVLDYLQKPSNLSLLHRQASSPSSTVRRILSHPATGIFVSPSPSSLFRSSSFADLSSVRNPSSAISEGRFIHVFGGITLREMGSFIGHILPGTLFLLVGVWHIWSCVVRYVSNPMSFRVRVWCPVLGFGGRLKYLELYLIVIGSFLDLCVELLIATRLKFFVHGVLNSVYMNNFEHSGMLIMFFIFGVISLLSEKTSFLPLPEGALCLIAATAFCAEYLLFYFHSTTHMGLEGYYHLILVLLISLCVLSTVAGALFPTSFPVDLCSGIAITLQGLWFYQTAFTLYGPMMPTGCRLKGDFILCHLMNHQVRGELLANFQLFANVFGVLVAVVASYGFAASRFGHPDLRRLHAAED</sequence>
<feature type="domain" description="OB" evidence="12">
    <location>
        <begin position="96"/>
        <end position="169"/>
    </location>
</feature>
<evidence type="ECO:0000256" key="2">
    <source>
        <dbReference type="ARBA" id="ARBA00006948"/>
    </source>
</evidence>
<feature type="transmembrane region" description="Helical" evidence="11">
    <location>
        <begin position="562"/>
        <end position="581"/>
    </location>
</feature>
<evidence type="ECO:0000256" key="7">
    <source>
        <dbReference type="ARBA" id="ARBA00023136"/>
    </source>
</evidence>
<name>A0A4S4ETS1_CAMSN</name>
<feature type="transmembrane region" description="Helical" evidence="11">
    <location>
        <begin position="380"/>
        <end position="399"/>
    </location>
</feature>
<keyword evidence="9" id="KW-0234">DNA repair</keyword>
<dbReference type="GO" id="GO:0006281">
    <property type="term" value="P:DNA repair"/>
    <property type="evidence" value="ECO:0007669"/>
    <property type="project" value="UniProtKB-KW"/>
</dbReference>
<feature type="transmembrane region" description="Helical" evidence="11">
    <location>
        <begin position="448"/>
        <end position="466"/>
    </location>
</feature>
<evidence type="ECO:0000256" key="9">
    <source>
        <dbReference type="ARBA" id="ARBA00023204"/>
    </source>
</evidence>
<dbReference type="PANTHER" id="PTHR47119">
    <property type="entry name" value="PLANT VIRAL-RESPONSE FAMILY PROTEIN"/>
    <property type="match status" value="1"/>
</dbReference>
<evidence type="ECO:0000313" key="14">
    <source>
        <dbReference type="Proteomes" id="UP000306102"/>
    </source>
</evidence>
<dbReference type="GO" id="GO:0016020">
    <property type="term" value="C:membrane"/>
    <property type="evidence" value="ECO:0007669"/>
    <property type="project" value="UniProtKB-SubCell"/>
</dbReference>
<evidence type="ECO:0000256" key="11">
    <source>
        <dbReference type="SAM" id="Phobius"/>
    </source>
</evidence>
<evidence type="ECO:0000256" key="3">
    <source>
        <dbReference type="ARBA" id="ARBA00022692"/>
    </source>
</evidence>
<dbReference type="InterPro" id="IPR006904">
    <property type="entry name" value="DUF716"/>
</dbReference>
<evidence type="ECO:0000256" key="1">
    <source>
        <dbReference type="ARBA" id="ARBA00004141"/>
    </source>
</evidence>
<feature type="transmembrane region" description="Helical" evidence="11">
    <location>
        <begin position="332"/>
        <end position="354"/>
    </location>
</feature>
<protein>
    <recommendedName>
        <fullName evidence="12">OB domain-containing protein</fullName>
    </recommendedName>
</protein>
<comment type="subcellular location">
    <subcellularLocation>
        <location evidence="1">Membrane</location>
        <topology evidence="1">Multi-pass membrane protein</topology>
    </subcellularLocation>
</comment>
<evidence type="ECO:0000256" key="8">
    <source>
        <dbReference type="ARBA" id="ARBA00023172"/>
    </source>
</evidence>
<keyword evidence="6 11" id="KW-1133">Transmembrane helix</keyword>
<evidence type="ECO:0000256" key="5">
    <source>
        <dbReference type="ARBA" id="ARBA00022763"/>
    </source>
</evidence>
<gene>
    <name evidence="13" type="ORF">TEA_023316</name>
</gene>
<evidence type="ECO:0000259" key="12">
    <source>
        <dbReference type="Pfam" id="PF01336"/>
    </source>
</evidence>
<dbReference type="Proteomes" id="UP000306102">
    <property type="component" value="Unassembled WGS sequence"/>
</dbReference>
<dbReference type="SUPFAM" id="SSF50249">
    <property type="entry name" value="Nucleic acid-binding proteins"/>
    <property type="match status" value="1"/>
</dbReference>
<dbReference type="GO" id="GO:0003676">
    <property type="term" value="F:nucleic acid binding"/>
    <property type="evidence" value="ECO:0007669"/>
    <property type="project" value="InterPro"/>
</dbReference>
<dbReference type="Pfam" id="PF04819">
    <property type="entry name" value="DUF716"/>
    <property type="match status" value="1"/>
</dbReference>